<sequence>MICPKRRVQGLKKKTHELATLCGVDAFLVCYEDGGSDQHVIPITYPENPDEVRRIMKRYRDQTDMQQNNRCARRQHPAEDTHKKKRSKTAVAAADSVHVEGDFFFDGFNPVQLEEILKSVDSKLEQVNELLIEKSCETENFADASNQDWAATDGCIDVYDFISPPPMIDLGHPMLMPCSCSLQSEERNQWEPSSPEIECTDRHMIRILRSLKYGDCFPSGCGMQFVPSISPPYSCNSM</sequence>
<dbReference type="SUPFAM" id="SSF55455">
    <property type="entry name" value="SRF-like"/>
    <property type="match status" value="1"/>
</dbReference>
<dbReference type="InterPro" id="IPR036879">
    <property type="entry name" value="TF_MADSbox_sf"/>
</dbReference>
<accession>A0A9Q0KXD3</accession>
<dbReference type="Pfam" id="PF00319">
    <property type="entry name" value="SRF-TF"/>
    <property type="match status" value="1"/>
</dbReference>
<dbReference type="GO" id="GO:0046983">
    <property type="term" value="F:protein dimerization activity"/>
    <property type="evidence" value="ECO:0007669"/>
    <property type="project" value="InterPro"/>
</dbReference>
<evidence type="ECO:0000256" key="4">
    <source>
        <dbReference type="ARBA" id="ARBA00023163"/>
    </source>
</evidence>
<keyword evidence="2" id="KW-0805">Transcription regulation</keyword>
<proteinExistence type="predicted"/>
<keyword evidence="9" id="KW-1185">Reference proteome</keyword>
<evidence type="ECO:0000313" key="9">
    <source>
        <dbReference type="Proteomes" id="UP001141806"/>
    </source>
</evidence>
<dbReference type="GO" id="GO:0005634">
    <property type="term" value="C:nucleus"/>
    <property type="evidence" value="ECO:0007669"/>
    <property type="project" value="UniProtKB-SubCell"/>
</dbReference>
<dbReference type="Proteomes" id="UP001141806">
    <property type="component" value="Unassembled WGS sequence"/>
</dbReference>
<keyword evidence="5" id="KW-0539">Nucleus</keyword>
<feature type="region of interest" description="Disordered" evidence="6">
    <location>
        <begin position="64"/>
        <end position="87"/>
    </location>
</feature>
<keyword evidence="4" id="KW-0804">Transcription</keyword>
<protein>
    <recommendedName>
        <fullName evidence="7">MADS-box domain-containing protein</fullName>
    </recommendedName>
</protein>
<evidence type="ECO:0000256" key="2">
    <source>
        <dbReference type="ARBA" id="ARBA00023015"/>
    </source>
</evidence>
<keyword evidence="3" id="KW-0238">DNA-binding</keyword>
<evidence type="ECO:0000313" key="8">
    <source>
        <dbReference type="EMBL" id="KAJ4978349.1"/>
    </source>
</evidence>
<evidence type="ECO:0000256" key="3">
    <source>
        <dbReference type="ARBA" id="ARBA00023125"/>
    </source>
</evidence>
<gene>
    <name evidence="8" type="ORF">NE237_009129</name>
</gene>
<dbReference type="EMBL" id="JAMYWD010000002">
    <property type="protein sequence ID" value="KAJ4978349.1"/>
    <property type="molecule type" value="Genomic_DNA"/>
</dbReference>
<evidence type="ECO:0000256" key="5">
    <source>
        <dbReference type="ARBA" id="ARBA00023242"/>
    </source>
</evidence>
<dbReference type="OrthoDB" id="601557at2759"/>
<dbReference type="AlphaFoldDB" id="A0A9Q0KXD3"/>
<name>A0A9Q0KXD3_9MAGN</name>
<feature type="domain" description="MADS-box" evidence="7">
    <location>
        <begin position="5"/>
        <end position="35"/>
    </location>
</feature>
<dbReference type="InterPro" id="IPR002100">
    <property type="entry name" value="TF_MADSbox"/>
</dbReference>
<organism evidence="8 9">
    <name type="scientific">Protea cynaroides</name>
    <dbReference type="NCBI Taxonomy" id="273540"/>
    <lineage>
        <taxon>Eukaryota</taxon>
        <taxon>Viridiplantae</taxon>
        <taxon>Streptophyta</taxon>
        <taxon>Embryophyta</taxon>
        <taxon>Tracheophyta</taxon>
        <taxon>Spermatophyta</taxon>
        <taxon>Magnoliopsida</taxon>
        <taxon>Proteales</taxon>
        <taxon>Proteaceae</taxon>
        <taxon>Protea</taxon>
    </lineage>
</organism>
<comment type="subcellular location">
    <subcellularLocation>
        <location evidence="1">Nucleus</location>
    </subcellularLocation>
</comment>
<dbReference type="Gene3D" id="3.40.1810.10">
    <property type="entry name" value="Transcription factor, MADS-box"/>
    <property type="match status" value="1"/>
</dbReference>
<evidence type="ECO:0000256" key="6">
    <source>
        <dbReference type="SAM" id="MobiDB-lite"/>
    </source>
</evidence>
<dbReference type="GO" id="GO:0003677">
    <property type="term" value="F:DNA binding"/>
    <property type="evidence" value="ECO:0007669"/>
    <property type="project" value="UniProtKB-KW"/>
</dbReference>
<evidence type="ECO:0000259" key="7">
    <source>
        <dbReference type="Pfam" id="PF00319"/>
    </source>
</evidence>
<reference evidence="8" key="1">
    <citation type="journal article" date="2023" name="Plant J.">
        <title>The genome of the king protea, Protea cynaroides.</title>
        <authorList>
            <person name="Chang J."/>
            <person name="Duong T.A."/>
            <person name="Schoeman C."/>
            <person name="Ma X."/>
            <person name="Roodt D."/>
            <person name="Barker N."/>
            <person name="Li Z."/>
            <person name="Van de Peer Y."/>
            <person name="Mizrachi E."/>
        </authorList>
    </citation>
    <scope>NUCLEOTIDE SEQUENCE</scope>
    <source>
        <tissue evidence="8">Young leaves</tissue>
    </source>
</reference>
<comment type="caution">
    <text evidence="8">The sequence shown here is derived from an EMBL/GenBank/DDBJ whole genome shotgun (WGS) entry which is preliminary data.</text>
</comment>
<evidence type="ECO:0000256" key="1">
    <source>
        <dbReference type="ARBA" id="ARBA00004123"/>
    </source>
</evidence>